<dbReference type="Proteomes" id="UP001179600">
    <property type="component" value="Chromosome"/>
</dbReference>
<organism evidence="1 2">
    <name type="scientific">Vagococcus lutrae</name>
    <dbReference type="NCBI Taxonomy" id="81947"/>
    <lineage>
        <taxon>Bacteria</taxon>
        <taxon>Bacillati</taxon>
        <taxon>Bacillota</taxon>
        <taxon>Bacilli</taxon>
        <taxon>Lactobacillales</taxon>
        <taxon>Enterococcaceae</taxon>
        <taxon>Vagococcus</taxon>
    </lineage>
</organism>
<accession>A0AAF0BGY1</accession>
<dbReference type="SUPFAM" id="SSF160800">
    <property type="entry name" value="Lp2179-like"/>
    <property type="match status" value="1"/>
</dbReference>
<name>A0AAF0BGY1_9ENTE</name>
<dbReference type="Gene3D" id="3.30.1820.10">
    <property type="entry name" value="Lp2179-like"/>
    <property type="match status" value="1"/>
</dbReference>
<proteinExistence type="predicted"/>
<dbReference type="Pfam" id="PF08866">
    <property type="entry name" value="DUF1831"/>
    <property type="match status" value="1"/>
</dbReference>
<gene>
    <name evidence="1" type="ORF">PML95_05320</name>
</gene>
<reference evidence="1" key="1">
    <citation type="submission" date="2023-01" db="EMBL/GenBank/DDBJ databases">
        <title>Oxazolidinone resistance genes in florfenicol resistant enterococci from beef cattle and veal calves at slaughter.</title>
        <authorList>
            <person name="Biggel M."/>
        </authorList>
    </citation>
    <scope>NUCLEOTIDE SEQUENCE</scope>
    <source>
        <strain evidence="1">K204-1</strain>
    </source>
</reference>
<protein>
    <submittedName>
        <fullName evidence="1">Cysteine desulfurase</fullName>
    </submittedName>
</protein>
<evidence type="ECO:0000313" key="1">
    <source>
        <dbReference type="EMBL" id="WCG21830.1"/>
    </source>
</evidence>
<dbReference type="AlphaFoldDB" id="A0AAF0BGY1"/>
<sequence>MAFDKVSTVLGSDVSYQLSEQAKTYTFKDLGFSESKQGNLQYNRPLDMMANSKGPRLKITVAKDLKTFKMSITTANGMRQLNIFENDDQLELQQNFQFIMNEMINRHCFEVVS</sequence>
<evidence type="ECO:0000313" key="2">
    <source>
        <dbReference type="Proteomes" id="UP001179600"/>
    </source>
</evidence>
<dbReference type="InterPro" id="IPR035942">
    <property type="entry name" value="Lp2179-like_sf"/>
</dbReference>
<dbReference type="InterPro" id="IPR014965">
    <property type="entry name" value="Amino_acid_metab_prot_put"/>
</dbReference>
<dbReference type="EMBL" id="CP116507">
    <property type="protein sequence ID" value="WCG21830.1"/>
    <property type="molecule type" value="Genomic_DNA"/>
</dbReference>
<dbReference type="RefSeq" id="WP_126763069.1">
    <property type="nucleotide sequence ID" value="NZ_BKBT01000020.1"/>
</dbReference>